<evidence type="ECO:0008006" key="4">
    <source>
        <dbReference type="Google" id="ProtNLM"/>
    </source>
</evidence>
<reference evidence="2" key="1">
    <citation type="journal article" date="2021" name="Genome Biol. Evol.">
        <title>The assembled and annotated genome of the fairy-ring fungus Marasmius oreades.</title>
        <authorList>
            <person name="Hiltunen M."/>
            <person name="Ament-Velasquez S.L."/>
            <person name="Johannesson H."/>
        </authorList>
    </citation>
    <scope>NUCLEOTIDE SEQUENCE</scope>
    <source>
        <strain evidence="2">03SP1</strain>
    </source>
</reference>
<keyword evidence="1" id="KW-0812">Transmembrane</keyword>
<dbReference type="RefSeq" id="XP_043015284.1">
    <property type="nucleotide sequence ID" value="XM_043146581.1"/>
</dbReference>
<evidence type="ECO:0000256" key="1">
    <source>
        <dbReference type="SAM" id="Phobius"/>
    </source>
</evidence>
<protein>
    <recommendedName>
        <fullName evidence="4">Ubiquitin 3 binding protein But2 C-terminal domain-containing protein</fullName>
    </recommendedName>
</protein>
<keyword evidence="1" id="KW-0472">Membrane</keyword>
<evidence type="ECO:0000313" key="3">
    <source>
        <dbReference type="Proteomes" id="UP001049176"/>
    </source>
</evidence>
<dbReference type="KEGG" id="more:E1B28_000719"/>
<comment type="caution">
    <text evidence="2">The sequence shown here is derived from an EMBL/GenBank/DDBJ whole genome shotgun (WGS) entry which is preliminary data.</text>
</comment>
<evidence type="ECO:0000313" key="2">
    <source>
        <dbReference type="EMBL" id="KAG7098814.1"/>
    </source>
</evidence>
<dbReference type="AlphaFoldDB" id="A0A9P7V1Y0"/>
<dbReference type="Proteomes" id="UP001049176">
    <property type="component" value="Chromosome 1"/>
</dbReference>
<keyword evidence="1" id="KW-1133">Transmembrane helix</keyword>
<accession>A0A9P7V1Y0</accession>
<dbReference type="GeneID" id="66069795"/>
<organism evidence="2 3">
    <name type="scientific">Marasmius oreades</name>
    <name type="common">fairy-ring Marasmius</name>
    <dbReference type="NCBI Taxonomy" id="181124"/>
    <lineage>
        <taxon>Eukaryota</taxon>
        <taxon>Fungi</taxon>
        <taxon>Dikarya</taxon>
        <taxon>Basidiomycota</taxon>
        <taxon>Agaricomycotina</taxon>
        <taxon>Agaricomycetes</taxon>
        <taxon>Agaricomycetidae</taxon>
        <taxon>Agaricales</taxon>
        <taxon>Marasmiineae</taxon>
        <taxon>Marasmiaceae</taxon>
        <taxon>Marasmius</taxon>
    </lineage>
</organism>
<sequence>MRPDRKDTTNGGFTIGVAVCICLIATAINIYTFQLSRPTRVLTFRDVAKMRQPNQFIGLEKVSPEGLGEAQPIVIYPNLLSRINRKKPTEVYGDDPVKFANWGGLVAPEDRPFQVDAEFSTIVEFYAVDYKMENCELVVRTPNSGDPRENVVDIWSLQHKWERLDIATLSWNTRPSRNRLIDTISLSSPPENYTYPFHCPLNSLHSFEFSARNHETSVGWSQNLSDLSPGVFMIQYPSA</sequence>
<keyword evidence="3" id="KW-1185">Reference proteome</keyword>
<dbReference type="OrthoDB" id="3350619at2759"/>
<proteinExistence type="predicted"/>
<feature type="transmembrane region" description="Helical" evidence="1">
    <location>
        <begin position="12"/>
        <end position="33"/>
    </location>
</feature>
<name>A0A9P7V1Y0_9AGAR</name>
<dbReference type="EMBL" id="CM032181">
    <property type="protein sequence ID" value="KAG7098814.1"/>
    <property type="molecule type" value="Genomic_DNA"/>
</dbReference>
<gene>
    <name evidence="2" type="ORF">E1B28_000719</name>
</gene>